<dbReference type="EMBL" id="FOFA01000001">
    <property type="protein sequence ID" value="SEP82494.1"/>
    <property type="molecule type" value="Genomic_DNA"/>
</dbReference>
<keyword evidence="5" id="KW-1185">Reference proteome</keyword>
<proteinExistence type="inferred from homology"/>
<dbReference type="PRINTS" id="PR00080">
    <property type="entry name" value="SDRFAMILY"/>
</dbReference>
<dbReference type="InterPro" id="IPR020904">
    <property type="entry name" value="Sc_DH/Rdtase_CS"/>
</dbReference>
<dbReference type="RefSeq" id="WP_091177748.1">
    <property type="nucleotide sequence ID" value="NZ_FOFA01000001.1"/>
</dbReference>
<evidence type="ECO:0000256" key="2">
    <source>
        <dbReference type="ARBA" id="ARBA00023002"/>
    </source>
</evidence>
<sequence length="255" mass="27226">MPVLDRFRLDGQVAVVTGATRGLGRGFATALGEAGAKVVVVGRDDPLGAEVVADLEGRGIEAVYVHADITVTADVETILARTLEHFGRVDILVNNAGTCVHAPALEVTAEDWKSVMTTNVDALWTCSRVFGKQLTEQGHGTIVNIGSISALIVNRPQWQPGYNASKAAVHQLTKSLAAEWAPYGVRVNALAPGYVKTDMAPVDEPQFRRMWIEDAAMQRYASVEEIAPLVVFLASDAASFMTGSVLVADGGYTLF</sequence>
<gene>
    <name evidence="4" type="ORF">SAMN05421756_101798</name>
</gene>
<accession>A0A1H9B0J1</accession>
<dbReference type="PROSITE" id="PS00061">
    <property type="entry name" value="ADH_SHORT"/>
    <property type="match status" value="1"/>
</dbReference>
<dbReference type="OrthoDB" id="5290708at2"/>
<evidence type="ECO:0000313" key="4">
    <source>
        <dbReference type="EMBL" id="SEP82494.1"/>
    </source>
</evidence>
<keyword evidence="2" id="KW-0560">Oxidoreductase</keyword>
<dbReference type="SUPFAM" id="SSF51735">
    <property type="entry name" value="NAD(P)-binding Rossmann-fold domains"/>
    <property type="match status" value="1"/>
</dbReference>
<dbReference type="FunFam" id="3.40.50.720:FF:000240">
    <property type="entry name" value="SDR family oxidoreductase"/>
    <property type="match status" value="1"/>
</dbReference>
<dbReference type="Pfam" id="PF13561">
    <property type="entry name" value="adh_short_C2"/>
    <property type="match status" value="1"/>
</dbReference>
<comment type="similarity">
    <text evidence="1">Belongs to the short-chain dehydrogenases/reductases (SDR) family.</text>
</comment>
<dbReference type="PANTHER" id="PTHR42760:SF115">
    <property type="entry name" value="3-OXOACYL-[ACYL-CARRIER-PROTEIN] REDUCTASE FABG"/>
    <property type="match status" value="1"/>
</dbReference>
<dbReference type="SMART" id="SM00822">
    <property type="entry name" value="PKS_KR"/>
    <property type="match status" value="1"/>
</dbReference>
<feature type="domain" description="Ketoreductase" evidence="3">
    <location>
        <begin position="12"/>
        <end position="193"/>
    </location>
</feature>
<dbReference type="InterPro" id="IPR002347">
    <property type="entry name" value="SDR_fam"/>
</dbReference>
<dbReference type="InterPro" id="IPR036291">
    <property type="entry name" value="NAD(P)-bd_dom_sf"/>
</dbReference>
<evidence type="ECO:0000313" key="5">
    <source>
        <dbReference type="Proteomes" id="UP000198504"/>
    </source>
</evidence>
<dbReference type="PRINTS" id="PR00081">
    <property type="entry name" value="GDHRDH"/>
</dbReference>
<name>A0A1H9B0J1_9ACTN</name>
<protein>
    <submittedName>
        <fullName evidence="4">NAD(P)-dependent dehydrogenase, short-chain alcohol dehydrogenase family</fullName>
    </submittedName>
</protein>
<reference evidence="5" key="1">
    <citation type="submission" date="2016-10" db="EMBL/GenBank/DDBJ databases">
        <authorList>
            <person name="Varghese N."/>
            <person name="Submissions S."/>
        </authorList>
    </citation>
    <scope>NUCLEOTIDE SEQUENCE [LARGE SCALE GENOMIC DNA]</scope>
    <source>
        <strain evidence="5">CGMCC 4.6856</strain>
    </source>
</reference>
<organism evidence="4 5">
    <name type="scientific">Microlunatus flavus</name>
    <dbReference type="NCBI Taxonomy" id="1036181"/>
    <lineage>
        <taxon>Bacteria</taxon>
        <taxon>Bacillati</taxon>
        <taxon>Actinomycetota</taxon>
        <taxon>Actinomycetes</taxon>
        <taxon>Propionibacteriales</taxon>
        <taxon>Propionibacteriaceae</taxon>
        <taxon>Microlunatus</taxon>
    </lineage>
</organism>
<dbReference type="GO" id="GO:0016616">
    <property type="term" value="F:oxidoreductase activity, acting on the CH-OH group of donors, NAD or NADP as acceptor"/>
    <property type="evidence" value="ECO:0007669"/>
    <property type="project" value="TreeGrafter"/>
</dbReference>
<evidence type="ECO:0000256" key="1">
    <source>
        <dbReference type="ARBA" id="ARBA00006484"/>
    </source>
</evidence>
<dbReference type="NCBIfam" id="NF005559">
    <property type="entry name" value="PRK07231.1"/>
    <property type="match status" value="1"/>
</dbReference>
<dbReference type="AlphaFoldDB" id="A0A1H9B0J1"/>
<evidence type="ECO:0000259" key="3">
    <source>
        <dbReference type="SMART" id="SM00822"/>
    </source>
</evidence>
<dbReference type="GO" id="GO:0005975">
    <property type="term" value="P:carbohydrate metabolic process"/>
    <property type="evidence" value="ECO:0007669"/>
    <property type="project" value="UniProtKB-ARBA"/>
</dbReference>
<dbReference type="Proteomes" id="UP000198504">
    <property type="component" value="Unassembled WGS sequence"/>
</dbReference>
<dbReference type="STRING" id="1036181.SAMN05421756_101798"/>
<dbReference type="Gene3D" id="3.40.50.720">
    <property type="entry name" value="NAD(P)-binding Rossmann-like Domain"/>
    <property type="match status" value="1"/>
</dbReference>
<dbReference type="PANTHER" id="PTHR42760">
    <property type="entry name" value="SHORT-CHAIN DEHYDROGENASES/REDUCTASES FAMILY MEMBER"/>
    <property type="match status" value="1"/>
</dbReference>
<dbReference type="InterPro" id="IPR057326">
    <property type="entry name" value="KR_dom"/>
</dbReference>